<organism evidence="2 3">
    <name type="scientific">Portunus trituberculatus</name>
    <name type="common">Swimming crab</name>
    <name type="synonym">Neptunus trituberculatus</name>
    <dbReference type="NCBI Taxonomy" id="210409"/>
    <lineage>
        <taxon>Eukaryota</taxon>
        <taxon>Metazoa</taxon>
        <taxon>Ecdysozoa</taxon>
        <taxon>Arthropoda</taxon>
        <taxon>Crustacea</taxon>
        <taxon>Multicrustacea</taxon>
        <taxon>Malacostraca</taxon>
        <taxon>Eumalacostraca</taxon>
        <taxon>Eucarida</taxon>
        <taxon>Decapoda</taxon>
        <taxon>Pleocyemata</taxon>
        <taxon>Brachyura</taxon>
        <taxon>Eubrachyura</taxon>
        <taxon>Portunoidea</taxon>
        <taxon>Portunidae</taxon>
        <taxon>Portuninae</taxon>
        <taxon>Portunus</taxon>
    </lineage>
</organism>
<reference evidence="2 3" key="1">
    <citation type="submission" date="2019-05" db="EMBL/GenBank/DDBJ databases">
        <title>Another draft genome of Portunus trituberculatus and its Hox gene families provides insights of decapod evolution.</title>
        <authorList>
            <person name="Jeong J.-H."/>
            <person name="Song I."/>
            <person name="Kim S."/>
            <person name="Choi T."/>
            <person name="Kim D."/>
            <person name="Ryu S."/>
            <person name="Kim W."/>
        </authorList>
    </citation>
    <scope>NUCLEOTIDE SEQUENCE [LARGE SCALE GENOMIC DNA]</scope>
    <source>
        <tissue evidence="2">Muscle</tissue>
    </source>
</reference>
<protein>
    <submittedName>
        <fullName evidence="2">Uncharacterized protein</fullName>
    </submittedName>
</protein>
<dbReference type="AlphaFoldDB" id="A0A5B7JI94"/>
<feature type="compositionally biased region" description="Basic residues" evidence="1">
    <location>
        <begin position="90"/>
        <end position="103"/>
    </location>
</feature>
<evidence type="ECO:0000313" key="2">
    <source>
        <dbReference type="EMBL" id="MPC95862.1"/>
    </source>
</evidence>
<gene>
    <name evidence="2" type="ORF">E2C01_091091</name>
</gene>
<evidence type="ECO:0000256" key="1">
    <source>
        <dbReference type="SAM" id="MobiDB-lite"/>
    </source>
</evidence>
<dbReference type="EMBL" id="VSRR010103805">
    <property type="protein sequence ID" value="MPC95862.1"/>
    <property type="molecule type" value="Genomic_DNA"/>
</dbReference>
<evidence type="ECO:0000313" key="3">
    <source>
        <dbReference type="Proteomes" id="UP000324222"/>
    </source>
</evidence>
<name>A0A5B7JI94_PORTR</name>
<accession>A0A5B7JI94</accession>
<comment type="caution">
    <text evidence="2">The sequence shown here is derived from an EMBL/GenBank/DDBJ whole genome shotgun (WGS) entry which is preliminary data.</text>
</comment>
<feature type="region of interest" description="Disordered" evidence="1">
    <location>
        <begin position="66"/>
        <end position="103"/>
    </location>
</feature>
<proteinExistence type="predicted"/>
<sequence length="103" mass="11174">MPFTTRDSSSFHCTEIHSLFCSLPGKTTPVHDSHNAAPSAGVRHVTDEMDTGRGCFFDADHSPFKGGAAGRVSGRTAKRGGPTPTSWHHRDCRSHSHRTSTGW</sequence>
<dbReference type="Proteomes" id="UP000324222">
    <property type="component" value="Unassembled WGS sequence"/>
</dbReference>
<keyword evidence="3" id="KW-1185">Reference proteome</keyword>